<keyword evidence="4" id="KW-1185">Reference proteome</keyword>
<dbReference type="PANTHER" id="PTHR45786:SF74">
    <property type="entry name" value="ATP-DEPENDENT DNA HELICASE"/>
    <property type="match status" value="1"/>
</dbReference>
<dbReference type="EMBL" id="PGCJ01000001">
    <property type="protein sequence ID" value="PLW58888.1"/>
    <property type="molecule type" value="Genomic_DNA"/>
</dbReference>
<dbReference type="OrthoDB" id="3366231at2759"/>
<dbReference type="STRING" id="200324.A0A2N5W9K3"/>
<dbReference type="Proteomes" id="UP000235388">
    <property type="component" value="Unassembled WGS sequence"/>
</dbReference>
<feature type="domain" description="Helitron helicase-like" evidence="2">
    <location>
        <begin position="362"/>
        <end position="504"/>
    </location>
</feature>
<organism evidence="3 4">
    <name type="scientific">Puccinia coronata f. sp. avenae</name>
    <dbReference type="NCBI Taxonomy" id="200324"/>
    <lineage>
        <taxon>Eukaryota</taxon>
        <taxon>Fungi</taxon>
        <taxon>Dikarya</taxon>
        <taxon>Basidiomycota</taxon>
        <taxon>Pucciniomycotina</taxon>
        <taxon>Pucciniomycetes</taxon>
        <taxon>Pucciniales</taxon>
        <taxon>Pucciniaceae</taxon>
        <taxon>Puccinia</taxon>
    </lineage>
</organism>
<reference evidence="3 4" key="1">
    <citation type="submission" date="2017-11" db="EMBL/GenBank/DDBJ databases">
        <title>De novo assembly and phasing of dikaryotic genomes from two isolates of Puccinia coronata f. sp. avenae, the causal agent of oat crown rust.</title>
        <authorList>
            <person name="Miller M.E."/>
            <person name="Zhang Y."/>
            <person name="Omidvar V."/>
            <person name="Sperschneider J."/>
            <person name="Schwessinger B."/>
            <person name="Raley C."/>
            <person name="Palmer J.M."/>
            <person name="Garnica D."/>
            <person name="Upadhyaya N."/>
            <person name="Rathjen J."/>
            <person name="Taylor J.M."/>
            <person name="Park R.F."/>
            <person name="Dodds P.N."/>
            <person name="Hirsch C.D."/>
            <person name="Kianian S.F."/>
            <person name="Figueroa M."/>
        </authorList>
    </citation>
    <scope>NUCLEOTIDE SEQUENCE [LARGE SCALE GENOMIC DNA]</scope>
    <source>
        <strain evidence="3">12NC29</strain>
    </source>
</reference>
<protein>
    <recommendedName>
        <fullName evidence="2">Helitron helicase-like domain-containing protein</fullName>
    </recommendedName>
</protein>
<evidence type="ECO:0000313" key="4">
    <source>
        <dbReference type="Proteomes" id="UP000235388"/>
    </source>
</evidence>
<name>A0A2N5W9K3_9BASI</name>
<dbReference type="PANTHER" id="PTHR45786">
    <property type="entry name" value="DNA BINDING PROTEIN-LIKE"/>
    <property type="match status" value="1"/>
</dbReference>
<feature type="region of interest" description="Disordered" evidence="1">
    <location>
        <begin position="21"/>
        <end position="44"/>
    </location>
</feature>
<proteinExistence type="predicted"/>
<gene>
    <name evidence="3" type="ORF">PCANC_00310</name>
</gene>
<dbReference type="InterPro" id="IPR025476">
    <property type="entry name" value="Helitron_helicase-like"/>
</dbReference>
<accession>A0A2N5W9K3</accession>
<dbReference type="AlphaFoldDB" id="A0A2N5W9K3"/>
<evidence type="ECO:0000256" key="1">
    <source>
        <dbReference type="SAM" id="MobiDB-lite"/>
    </source>
</evidence>
<dbReference type="Pfam" id="PF14214">
    <property type="entry name" value="Helitron_like_N"/>
    <property type="match status" value="1"/>
</dbReference>
<evidence type="ECO:0000313" key="3">
    <source>
        <dbReference type="EMBL" id="PLW58888.1"/>
    </source>
</evidence>
<evidence type="ECO:0000259" key="2">
    <source>
        <dbReference type="Pfam" id="PF14214"/>
    </source>
</evidence>
<sequence>MPQTSRSTTRSQVEAVFRCRNLGNRPNRAPRGTPPVSPAPQRRCAPRTPITLESLLPEQRTASPNAAVNTKSELIRKFGRELPSNIGNMVDPCSTCGALHWKLERTQNLMTSQTASYSTCCKKGDISMPVQYDNLEYPKFLEQLLSGQDERSANFQHRTRAYNNAVSFTSCGATLDQSVQGYRGIYSFRVIGALYHDLGSVFPDGESHSATGSFAQIYVTGGNDNIEASHQATQARSPINKSILLQIQQYLSHHNSYARFFRSIGREEATGTTPEYHLRNYVRSDLDQNVYNAPRTLEVGVVIHNDSPDDIRPRDIVLQRIGGGLLHITDNFSGYLPLRYPLFFPHGEQGWIHATPISQCKWYAAMIFDRRNKFSPILNGKNLFQEFIVDVYLCVERSRLNFFRFNQAAIKADLYCGIQESFRNDQDPSGRRIILPSSFLGSPRNMLQLYQDAMASVRHLGKPSLFITMTANPRWPEIQQALKPHQTPSDRPDLVARVFRMKLANGDYPTRTSSLFLSKVLSQPPLRGSVPTTVDEIDSLVTAKIPNPETEPQLHAVVTTCMLHGPCNASSNCWQDDECKEDFPKPFSETTAIVDDAYPQYQRRNNGRTFTKQGVPMHNGYVVLYNKYLLLRYNCHINVEIPYGIQALKYLFKYICKGVDRLSMRLSHGDETEKYINGRYVGPSEAAWRLFQFPTSDRYPAIQRLAVHLPGEHTVYYIDEQGLERSMSSGRAARTTLTEFFRLKPSSSASIGRLQLGLGCELDSFCIKISPGERYYLRLLLLNQKGATSFDDLKTVNDITHCTFRLAAQALGLLVSDRHYHQSMSEAALWKTGYSLRFMFCMILLHSPPSDPLNLLMTFIDPLSDDLSHQLRTRYALAKPSHELRKSLCYYLIQQILNEHNKTLSDVGLDSIVIDPELADLFSCVSPDHLLSI</sequence>
<comment type="caution">
    <text evidence="3">The sequence shown here is derived from an EMBL/GenBank/DDBJ whole genome shotgun (WGS) entry which is preliminary data.</text>
</comment>